<sequence>MQKKTTTIVMAALIACVVAIGAIYASNNLALQPNGTGSKAVGSDFQTVSAEQFCQTREEALAKTEGKIQVKEPTYLPAEYKFVCGDGSPDVVLMFYGGGRPLEKSQLNRNGLIESGAVLVATKHAEPDIPDRKAEIEASFQGVNPDLKTRITEINGNVAAVREQCQDCGKGFLTYENGTTVQTGSFGLTSIIVFYDGNQKYLLEAYMPSDELEKIAKSLV</sequence>
<dbReference type="RefSeq" id="WP_148700045.1">
    <property type="nucleotide sequence ID" value="NZ_CP007174.1"/>
</dbReference>
<dbReference type="GeneID" id="41596987"/>
<dbReference type="EMBL" id="CP007174">
    <property type="protein sequence ID" value="AIF83249.1"/>
    <property type="molecule type" value="Genomic_DNA"/>
</dbReference>
<organism evidence="1 2">
    <name type="scientific">Candidatus Nitrososphaera evergladensis SR1</name>
    <dbReference type="NCBI Taxonomy" id="1459636"/>
    <lineage>
        <taxon>Archaea</taxon>
        <taxon>Nitrososphaerota</taxon>
        <taxon>Nitrososphaeria</taxon>
        <taxon>Nitrososphaerales</taxon>
        <taxon>Nitrososphaeraceae</taxon>
        <taxon>Nitrososphaera</taxon>
    </lineage>
</organism>
<reference evidence="1 2" key="1">
    <citation type="journal article" date="2014" name="PLoS ONE">
        <title>Genome Sequence of Candidatus Nitrososphaera evergladensis from Group I.1b Enriched from Everglades Soil Reveals Novel Genomic Features of the Ammonia-Oxidizing Archaea.</title>
        <authorList>
            <person name="Zhalnina K.V."/>
            <person name="Dias R."/>
            <person name="Leonard M.T."/>
            <person name="Dorr de Quadros P."/>
            <person name="Camargo F.A."/>
            <person name="Drew J.C."/>
            <person name="Farmerie W.G."/>
            <person name="Daroub S.H."/>
            <person name="Triplett E.W."/>
        </authorList>
    </citation>
    <scope>NUCLEOTIDE SEQUENCE [LARGE SCALE GENOMIC DNA]</scope>
    <source>
        <strain evidence="1 2">SR1</strain>
    </source>
</reference>
<dbReference type="Proteomes" id="UP000028194">
    <property type="component" value="Chromosome"/>
</dbReference>
<evidence type="ECO:0000313" key="2">
    <source>
        <dbReference type="Proteomes" id="UP000028194"/>
    </source>
</evidence>
<dbReference type="HOGENOM" id="CLU_1253520_0_0_2"/>
<dbReference type="KEGG" id="nev:NTE_01176"/>
<keyword evidence="2" id="KW-1185">Reference proteome</keyword>
<accession>A0A075MVG3</accession>
<protein>
    <submittedName>
        <fullName evidence="1">Uncharacterized protein</fullName>
    </submittedName>
</protein>
<name>A0A075MVG3_9ARCH</name>
<evidence type="ECO:0000313" key="1">
    <source>
        <dbReference type="EMBL" id="AIF83249.1"/>
    </source>
</evidence>
<proteinExistence type="predicted"/>
<dbReference type="PROSITE" id="PS51257">
    <property type="entry name" value="PROKAR_LIPOPROTEIN"/>
    <property type="match status" value="1"/>
</dbReference>
<dbReference type="AlphaFoldDB" id="A0A075MVG3"/>
<gene>
    <name evidence="1" type="ORF">NTE_01176</name>
</gene>